<dbReference type="EMBL" id="JACAZF010000010">
    <property type="protein sequence ID" value="KAF7293487.1"/>
    <property type="molecule type" value="Genomic_DNA"/>
</dbReference>
<dbReference type="GeneID" id="59350334"/>
<comment type="caution">
    <text evidence="1">The sequence shown here is derived from an EMBL/GenBank/DDBJ whole genome shotgun (WGS) entry which is preliminary data.</text>
</comment>
<proteinExistence type="predicted"/>
<keyword evidence="2" id="KW-1185">Reference proteome</keyword>
<protein>
    <submittedName>
        <fullName evidence="1">Uncharacterized protein</fullName>
    </submittedName>
</protein>
<name>A0A8H6S820_9AGAR</name>
<dbReference type="AlphaFoldDB" id="A0A8H6S820"/>
<sequence length="540" mass="60361">MLRSKCVELPIDAESESLTRGTPRSRDHTCAELQSQFAAATLVGGKTDYKTMKTDSGVKDTYMEAFFDRMFAISTKPANLSHFSDRPPAETKSAFDIRISAIDFKFTRKPTLAQFVHPFTAMNYPNTPSQHNTWSMASSPTPTLYAASAAGSDITIDNLPTPTNFADALANSFDISIRTIAGTFTPWFAAERTVVANDLRTRFKGLQIAERVYAYHEDIKSVLQEAIMALGQNTSLTNEQKASPLAALYPLSSLRGYLYILYEVNSTRESSVCSAFPTRPAYNKKPSSTMGEMFDAGEYRILTDSPDLVVKCAKFQTGHKLKDISNPELDAENRPQGNWRIRTGSLRARSFRCSICMGSLGKENLHALRIKISTTSSQQYLITPLRHQPHRQRQWCTQTSCRLERTTVTLTNLFKKGAAKPSRPSAMSMEMRQKQQEMKAVFGKRALAGSAIAGPSNVVTSVREALLLNQKRKQAKKRSRKDPQCPMQRTQIFQTRSLVIPRRRDTGPSQSIAVLPLFSFCLYRRAPAHFHLLSVVQLVG</sequence>
<organism evidence="1 2">
    <name type="scientific">Mycena indigotica</name>
    <dbReference type="NCBI Taxonomy" id="2126181"/>
    <lineage>
        <taxon>Eukaryota</taxon>
        <taxon>Fungi</taxon>
        <taxon>Dikarya</taxon>
        <taxon>Basidiomycota</taxon>
        <taxon>Agaricomycotina</taxon>
        <taxon>Agaricomycetes</taxon>
        <taxon>Agaricomycetidae</taxon>
        <taxon>Agaricales</taxon>
        <taxon>Marasmiineae</taxon>
        <taxon>Mycenaceae</taxon>
        <taxon>Mycena</taxon>
    </lineage>
</organism>
<reference evidence="1" key="1">
    <citation type="submission" date="2020-05" db="EMBL/GenBank/DDBJ databases">
        <title>Mycena genomes resolve the evolution of fungal bioluminescence.</title>
        <authorList>
            <person name="Tsai I.J."/>
        </authorList>
    </citation>
    <scope>NUCLEOTIDE SEQUENCE</scope>
    <source>
        <strain evidence="1">171206Taipei</strain>
    </source>
</reference>
<dbReference type="OrthoDB" id="2246127at2759"/>
<gene>
    <name evidence="1" type="ORF">MIND_01126600</name>
</gene>
<dbReference type="RefSeq" id="XP_037215650.1">
    <property type="nucleotide sequence ID" value="XM_037367818.1"/>
</dbReference>
<evidence type="ECO:0000313" key="2">
    <source>
        <dbReference type="Proteomes" id="UP000636479"/>
    </source>
</evidence>
<accession>A0A8H6S820</accession>
<dbReference type="Proteomes" id="UP000636479">
    <property type="component" value="Unassembled WGS sequence"/>
</dbReference>
<evidence type="ECO:0000313" key="1">
    <source>
        <dbReference type="EMBL" id="KAF7293487.1"/>
    </source>
</evidence>